<keyword evidence="2" id="KW-1185">Reference proteome</keyword>
<reference evidence="1" key="1">
    <citation type="submission" date="2015-04" db="UniProtKB">
        <authorList>
            <consortium name="EnsemblPlants"/>
        </authorList>
    </citation>
    <scope>IDENTIFICATION</scope>
    <source>
        <strain evidence="1">SL10</strain>
    </source>
</reference>
<evidence type="ECO:0000313" key="2">
    <source>
        <dbReference type="Proteomes" id="UP000006591"/>
    </source>
</evidence>
<sequence>MVVVVMVVLLGLRLPQRLAHVVGVLAVGVVLGLDVVDLVPERGGVEVEGRAVGAADVEGDVLGAEHLVHGGLRGGHELGGEAELAVGAEHGEGGDVAVARLRGVLLHLREHVADDPAAVILRHEQQLRPRQHVVEVVLHLVVLRQAHQVARLHRQQVVDRRLPYAHHLRLRRRRRRLLLRRDVVMGDRDADGGGGGGLSCGFNRGEEGKRP</sequence>
<dbReference type="Gramene" id="ONIVA03G13520.1">
    <property type="protein sequence ID" value="ONIVA03G13520.1"/>
    <property type="gene ID" value="ONIVA03G13520"/>
</dbReference>
<dbReference type="Proteomes" id="UP000006591">
    <property type="component" value="Chromosome 3"/>
</dbReference>
<name>A0A0E0GKK9_ORYNI</name>
<dbReference type="OMA" id="RLPYAHH"/>
<reference evidence="1" key="2">
    <citation type="submission" date="2018-04" db="EMBL/GenBank/DDBJ databases">
        <title>OnivRS2 (Oryza nivara Reference Sequence Version 2).</title>
        <authorList>
            <person name="Zhang J."/>
            <person name="Kudrna D."/>
            <person name="Lee S."/>
            <person name="Talag J."/>
            <person name="Rajasekar S."/>
            <person name="Welchert J."/>
            <person name="Hsing Y.-I."/>
            <person name="Wing R.A."/>
        </authorList>
    </citation>
    <scope>NUCLEOTIDE SEQUENCE [LARGE SCALE GENOMIC DNA]</scope>
    <source>
        <strain evidence="1">SL10</strain>
    </source>
</reference>
<organism evidence="1">
    <name type="scientific">Oryza nivara</name>
    <name type="common">Indian wild rice</name>
    <name type="synonym">Oryza sativa f. spontanea</name>
    <dbReference type="NCBI Taxonomy" id="4536"/>
    <lineage>
        <taxon>Eukaryota</taxon>
        <taxon>Viridiplantae</taxon>
        <taxon>Streptophyta</taxon>
        <taxon>Embryophyta</taxon>
        <taxon>Tracheophyta</taxon>
        <taxon>Spermatophyta</taxon>
        <taxon>Magnoliopsida</taxon>
        <taxon>Liliopsida</taxon>
        <taxon>Poales</taxon>
        <taxon>Poaceae</taxon>
        <taxon>BOP clade</taxon>
        <taxon>Oryzoideae</taxon>
        <taxon>Oryzeae</taxon>
        <taxon>Oryzinae</taxon>
        <taxon>Oryza</taxon>
    </lineage>
</organism>
<dbReference type="EnsemblPlants" id="ONIVA03G13520.1">
    <property type="protein sequence ID" value="ONIVA03G13520.1"/>
    <property type="gene ID" value="ONIVA03G13520"/>
</dbReference>
<accession>A0A0E0GKK9</accession>
<proteinExistence type="predicted"/>
<dbReference type="HOGENOM" id="CLU_1505702_0_0_1"/>
<evidence type="ECO:0000313" key="1">
    <source>
        <dbReference type="EnsemblPlants" id="ONIVA03G13520.1"/>
    </source>
</evidence>
<dbReference type="AlphaFoldDB" id="A0A0E0GKK9"/>
<protein>
    <submittedName>
        <fullName evidence="1">Uncharacterized protein</fullName>
    </submittedName>
</protein>